<sequence length="163" mass="17478">MIAYWGASVLIACALLTDVRSMRIPNVLCAGAFAAALLYGVIASGGHGLLVSIIGAAAGFVPMLAMYAVRGIGAGDVKLFGALGAWLGTQQVLNLMMYSILYAGAIGLLLLAVCRLWAWPERLLNRESSTNQDNVKKRRSPVRFPFMIAVAPAAVTCWYMIWL</sequence>
<dbReference type="PANTHER" id="PTHR30487">
    <property type="entry name" value="TYPE 4 PREPILIN-LIKE PROTEINS LEADER PEPTIDE-PROCESSING ENZYME"/>
    <property type="match status" value="1"/>
</dbReference>
<organism evidence="4 5">
    <name type="scientific">Paenibacillus cellulosilyticus</name>
    <dbReference type="NCBI Taxonomy" id="375489"/>
    <lineage>
        <taxon>Bacteria</taxon>
        <taxon>Bacillati</taxon>
        <taxon>Bacillota</taxon>
        <taxon>Bacilli</taxon>
        <taxon>Bacillales</taxon>
        <taxon>Paenibacillaceae</taxon>
        <taxon>Paenibacillus</taxon>
    </lineage>
</organism>
<dbReference type="Proteomes" id="UP000246635">
    <property type="component" value="Unassembled WGS sequence"/>
</dbReference>
<feature type="transmembrane region" description="Helical" evidence="2">
    <location>
        <begin position="95"/>
        <end position="118"/>
    </location>
</feature>
<keyword evidence="2" id="KW-1133">Transmembrane helix</keyword>
<reference evidence="4 5" key="1">
    <citation type="submission" date="2018-05" db="EMBL/GenBank/DDBJ databases">
        <title>Genomic Encyclopedia of Type Strains, Phase III (KMG-III): the genomes of soil and plant-associated and newly described type strains.</title>
        <authorList>
            <person name="Whitman W."/>
        </authorList>
    </citation>
    <scope>NUCLEOTIDE SEQUENCE [LARGE SCALE GENOMIC DNA]</scope>
    <source>
        <strain evidence="4 5">CECT 5696</strain>
    </source>
</reference>
<dbReference type="RefSeq" id="WP_110044523.1">
    <property type="nucleotide sequence ID" value="NZ_CP054613.1"/>
</dbReference>
<dbReference type="InterPro" id="IPR050882">
    <property type="entry name" value="Prepilin_peptidase/N-MTase"/>
</dbReference>
<keyword evidence="2" id="KW-0812">Transmembrane</keyword>
<dbReference type="OrthoDB" id="5508079at2"/>
<dbReference type="Gene3D" id="1.20.120.1220">
    <property type="match status" value="1"/>
</dbReference>
<dbReference type="PANTHER" id="PTHR30487:SF0">
    <property type="entry name" value="PREPILIN LEADER PEPTIDASE_N-METHYLTRANSFERASE-RELATED"/>
    <property type="match status" value="1"/>
</dbReference>
<proteinExistence type="inferred from homology"/>
<dbReference type="Pfam" id="PF01478">
    <property type="entry name" value="Peptidase_A24"/>
    <property type="match status" value="1"/>
</dbReference>
<comment type="caution">
    <text evidence="4">The sequence shown here is derived from an EMBL/GenBank/DDBJ whole genome shotgun (WGS) entry which is preliminary data.</text>
</comment>
<evidence type="ECO:0000259" key="3">
    <source>
        <dbReference type="Pfam" id="PF01478"/>
    </source>
</evidence>
<dbReference type="AlphaFoldDB" id="A0A2V2YTA4"/>
<keyword evidence="2" id="KW-0472">Membrane</keyword>
<dbReference type="GO" id="GO:0005886">
    <property type="term" value="C:plasma membrane"/>
    <property type="evidence" value="ECO:0007669"/>
    <property type="project" value="TreeGrafter"/>
</dbReference>
<feature type="domain" description="Prepilin type IV endopeptidase peptidase" evidence="3">
    <location>
        <begin position="9"/>
        <end position="108"/>
    </location>
</feature>
<protein>
    <submittedName>
        <fullName evidence="4">Prepilin peptidase CpaA</fullName>
    </submittedName>
</protein>
<dbReference type="GO" id="GO:0006465">
    <property type="term" value="P:signal peptide processing"/>
    <property type="evidence" value="ECO:0007669"/>
    <property type="project" value="TreeGrafter"/>
</dbReference>
<name>A0A2V2YTA4_9BACL</name>
<evidence type="ECO:0000256" key="2">
    <source>
        <dbReference type="SAM" id="Phobius"/>
    </source>
</evidence>
<keyword evidence="5" id="KW-1185">Reference proteome</keyword>
<evidence type="ECO:0000313" key="4">
    <source>
        <dbReference type="EMBL" id="PWW02489.1"/>
    </source>
</evidence>
<dbReference type="EMBL" id="QGTQ01000009">
    <property type="protein sequence ID" value="PWW02489.1"/>
    <property type="molecule type" value="Genomic_DNA"/>
</dbReference>
<gene>
    <name evidence="4" type="ORF">DFQ01_109114</name>
</gene>
<dbReference type="GO" id="GO:0004190">
    <property type="term" value="F:aspartic-type endopeptidase activity"/>
    <property type="evidence" value="ECO:0007669"/>
    <property type="project" value="InterPro"/>
</dbReference>
<comment type="similarity">
    <text evidence="1">Belongs to the peptidase A24 family.</text>
</comment>
<evidence type="ECO:0000256" key="1">
    <source>
        <dbReference type="ARBA" id="ARBA00005801"/>
    </source>
</evidence>
<accession>A0A2V2YTA4</accession>
<feature type="transmembrane region" description="Helical" evidence="2">
    <location>
        <begin position="144"/>
        <end position="162"/>
    </location>
</feature>
<dbReference type="InterPro" id="IPR000045">
    <property type="entry name" value="Prepilin_IV_endopep_pep"/>
</dbReference>
<evidence type="ECO:0000313" key="5">
    <source>
        <dbReference type="Proteomes" id="UP000246635"/>
    </source>
</evidence>